<evidence type="ECO:0000256" key="1">
    <source>
        <dbReference type="ARBA" id="ARBA00004141"/>
    </source>
</evidence>
<protein>
    <submittedName>
        <fullName evidence="8">O-antigen ligase family protein</fullName>
    </submittedName>
</protein>
<keyword evidence="4 6" id="KW-0472">Membrane</keyword>
<keyword evidence="3 6" id="KW-1133">Transmembrane helix</keyword>
<feature type="domain" description="O-antigen ligase-related" evidence="7">
    <location>
        <begin position="238"/>
        <end position="367"/>
    </location>
</feature>
<comment type="caution">
    <text evidence="8">The sequence shown here is derived from an EMBL/GenBank/DDBJ whole genome shotgun (WGS) entry which is preliminary data.</text>
</comment>
<dbReference type="GO" id="GO:0016874">
    <property type="term" value="F:ligase activity"/>
    <property type="evidence" value="ECO:0007669"/>
    <property type="project" value="UniProtKB-KW"/>
</dbReference>
<accession>A0A9X1NJR2</accession>
<feature type="transmembrane region" description="Helical" evidence="6">
    <location>
        <begin position="128"/>
        <end position="149"/>
    </location>
</feature>
<feature type="transmembrane region" description="Helical" evidence="6">
    <location>
        <begin position="96"/>
        <end position="116"/>
    </location>
</feature>
<dbReference type="GO" id="GO:0016020">
    <property type="term" value="C:membrane"/>
    <property type="evidence" value="ECO:0007669"/>
    <property type="project" value="UniProtKB-SubCell"/>
</dbReference>
<dbReference type="EMBL" id="JAJOMB010000021">
    <property type="protein sequence ID" value="MCD5315350.1"/>
    <property type="molecule type" value="Genomic_DNA"/>
</dbReference>
<feature type="transmembrane region" description="Helical" evidence="6">
    <location>
        <begin position="275"/>
        <end position="298"/>
    </location>
</feature>
<keyword evidence="2 6" id="KW-0812">Transmembrane</keyword>
<evidence type="ECO:0000256" key="5">
    <source>
        <dbReference type="SAM" id="MobiDB-lite"/>
    </source>
</evidence>
<feature type="compositionally biased region" description="Polar residues" evidence="5">
    <location>
        <begin position="1"/>
        <end position="10"/>
    </location>
</feature>
<proteinExistence type="predicted"/>
<dbReference type="AlphaFoldDB" id="A0A9X1NJR2"/>
<evidence type="ECO:0000256" key="3">
    <source>
        <dbReference type="ARBA" id="ARBA00022989"/>
    </source>
</evidence>
<feature type="transmembrane region" description="Helical" evidence="6">
    <location>
        <begin position="227"/>
        <end position="244"/>
    </location>
</feature>
<organism evidence="8 9">
    <name type="scientific">Kineosporia babensis</name>
    <dbReference type="NCBI Taxonomy" id="499548"/>
    <lineage>
        <taxon>Bacteria</taxon>
        <taxon>Bacillati</taxon>
        <taxon>Actinomycetota</taxon>
        <taxon>Actinomycetes</taxon>
        <taxon>Kineosporiales</taxon>
        <taxon>Kineosporiaceae</taxon>
        <taxon>Kineosporia</taxon>
    </lineage>
</organism>
<dbReference type="Pfam" id="PF04932">
    <property type="entry name" value="Wzy_C"/>
    <property type="match status" value="1"/>
</dbReference>
<evidence type="ECO:0000256" key="6">
    <source>
        <dbReference type="SAM" id="Phobius"/>
    </source>
</evidence>
<feature type="transmembrane region" description="Helical" evidence="6">
    <location>
        <begin position="38"/>
        <end position="61"/>
    </location>
</feature>
<keyword evidence="8" id="KW-0436">Ligase</keyword>
<evidence type="ECO:0000313" key="9">
    <source>
        <dbReference type="Proteomes" id="UP001138997"/>
    </source>
</evidence>
<dbReference type="InterPro" id="IPR007016">
    <property type="entry name" value="O-antigen_ligase-rel_domated"/>
</dbReference>
<dbReference type="Proteomes" id="UP001138997">
    <property type="component" value="Unassembled WGS sequence"/>
</dbReference>
<gene>
    <name evidence="8" type="ORF">LR394_31060</name>
</gene>
<evidence type="ECO:0000256" key="2">
    <source>
        <dbReference type="ARBA" id="ARBA00022692"/>
    </source>
</evidence>
<feature type="region of interest" description="Disordered" evidence="5">
    <location>
        <begin position="1"/>
        <end position="22"/>
    </location>
</feature>
<comment type="subcellular location">
    <subcellularLocation>
        <location evidence="1">Membrane</location>
        <topology evidence="1">Multi-pass membrane protein</topology>
    </subcellularLocation>
</comment>
<reference evidence="8" key="1">
    <citation type="submission" date="2021-11" db="EMBL/GenBank/DDBJ databases">
        <title>Streptomyces corallinus and Kineosporia corallina sp. nov., two new coral-derived marine actinobacteria.</title>
        <authorList>
            <person name="Buangrab K."/>
            <person name="Sutthacheep M."/>
            <person name="Yeemin T."/>
            <person name="Harunari E."/>
            <person name="Igarashi Y."/>
            <person name="Sripreechasak P."/>
            <person name="Kanchanasin P."/>
            <person name="Tanasupawat S."/>
            <person name="Phongsopitanun W."/>
        </authorList>
    </citation>
    <scope>NUCLEOTIDE SEQUENCE</scope>
    <source>
        <strain evidence="8">JCM 31032</strain>
    </source>
</reference>
<keyword evidence="9" id="KW-1185">Reference proteome</keyword>
<feature type="transmembrane region" description="Helical" evidence="6">
    <location>
        <begin position="386"/>
        <end position="418"/>
    </location>
</feature>
<feature type="transmembrane region" description="Helical" evidence="6">
    <location>
        <begin position="201"/>
        <end position="220"/>
    </location>
</feature>
<evidence type="ECO:0000256" key="4">
    <source>
        <dbReference type="ARBA" id="ARBA00023136"/>
    </source>
</evidence>
<name>A0A9X1NJR2_9ACTN</name>
<evidence type="ECO:0000259" key="7">
    <source>
        <dbReference type="Pfam" id="PF04932"/>
    </source>
</evidence>
<dbReference type="RefSeq" id="WP_231448152.1">
    <property type="nucleotide sequence ID" value="NZ_JAJOMB010000021.1"/>
</dbReference>
<feature type="transmembrane region" description="Helical" evidence="6">
    <location>
        <begin position="73"/>
        <end position="90"/>
    </location>
</feature>
<sequence length="444" mass="47940">MPAQPPTSSIPDPPTRPPASSSTDLPAWPLAAAFGGYLAWWLLGLGDGVWILFAVPMLVLLIARGSVRVPPGFGIWLLFLGWVLASAVQIDSGGRMFGFAFRFSLYLAATITFVYVYNASSGLGVERVAAVMTSFWLLVVFGGFLGLLVPDGGFASPMSYLLPGGLQQNELVREMVRPTFTQGDPNGYFQMATRPSAPFKYTNGWGSNYSLLLPFVFITLSRMRKNLLFWGLAAMVPLSLIPAFSTQNRGMLLGAGIGIVYIAVRQLLRGQALALIGIGVFAATVMAMTVVIPVGAMIESRTETGDTNDTRLSLYSEAFERTLDSPVLGYGAPRPSIGPEGNPSVGTQGQFWQVMFAHGFGGLVLFVGWFLFLVVRTARPPDNTHLWLHAVLVMVSVELMYYGLMGSVLVIVMTAAAVCLRDTDNAERRQARPRAVLGPRAVAS</sequence>
<feature type="transmembrane region" description="Helical" evidence="6">
    <location>
        <begin position="351"/>
        <end position="374"/>
    </location>
</feature>
<evidence type="ECO:0000313" key="8">
    <source>
        <dbReference type="EMBL" id="MCD5315350.1"/>
    </source>
</evidence>